<gene>
    <name evidence="2" type="ORF">HMPREF1534_02747</name>
</gene>
<keyword evidence="1" id="KW-0732">Signal</keyword>
<dbReference type="eggNOG" id="ENOG5030MWI">
    <property type="taxonomic scope" value="Bacteria"/>
</dbReference>
<feature type="signal peptide" evidence="1">
    <location>
        <begin position="1"/>
        <end position="20"/>
    </location>
</feature>
<protein>
    <recommendedName>
        <fullName evidence="4">Thioredoxin domain-containing protein</fullName>
    </recommendedName>
</protein>
<reference evidence="2 3" key="1">
    <citation type="submission" date="2013-04" db="EMBL/GenBank/DDBJ databases">
        <title>The Genome Sequence of Bacteroides massiliensis DSM 17679.</title>
        <authorList>
            <consortium name="The Broad Institute Genomics Platform"/>
            <person name="Earl A."/>
            <person name="Ward D."/>
            <person name="Feldgarden M."/>
            <person name="Gevers D."/>
            <person name="Martens E."/>
            <person name="Fenner L."/>
            <person name="Roux V."/>
            <person name="Mallet M.N."/>
            <person name="Raoult D."/>
            <person name="Walker B."/>
            <person name="Young S."/>
            <person name="Zeng Q."/>
            <person name="Gargeya S."/>
            <person name="Fitzgerald M."/>
            <person name="Haas B."/>
            <person name="Abouelleil A."/>
            <person name="Allen A.W."/>
            <person name="Alvarado L."/>
            <person name="Arachchi H.M."/>
            <person name="Berlin A.M."/>
            <person name="Chapman S.B."/>
            <person name="Gainer-Dewar J."/>
            <person name="Goldberg J."/>
            <person name="Griggs A."/>
            <person name="Gujja S."/>
            <person name="Hansen M."/>
            <person name="Howarth C."/>
            <person name="Imamovic A."/>
            <person name="Ireland A."/>
            <person name="Larimer J."/>
            <person name="McCowan C."/>
            <person name="Murphy C."/>
            <person name="Pearson M."/>
            <person name="Poon T.W."/>
            <person name="Priest M."/>
            <person name="Roberts A."/>
            <person name="Saif S."/>
            <person name="Shea T."/>
            <person name="Sisk P."/>
            <person name="Sykes S."/>
            <person name="Wortman J."/>
            <person name="Nusbaum C."/>
            <person name="Birren B."/>
        </authorList>
    </citation>
    <scope>NUCLEOTIDE SEQUENCE [LARGE SCALE GENOMIC DNA]</scope>
    <source>
        <strain evidence="3">B84634 / Timone 84634 / DSM 17679 / JCM 13223</strain>
    </source>
</reference>
<accession>U6RB53</accession>
<dbReference type="PATRIC" id="fig|1121098.3.peg.2779"/>
<evidence type="ECO:0008006" key="4">
    <source>
        <dbReference type="Google" id="ProtNLM"/>
    </source>
</evidence>
<proteinExistence type="predicted"/>
<dbReference type="EMBL" id="AQHY01000029">
    <property type="protein sequence ID" value="EOA53869.1"/>
    <property type="molecule type" value="Genomic_DNA"/>
</dbReference>
<name>U6RB53_9BACT</name>
<dbReference type="AlphaFoldDB" id="U6RB53"/>
<comment type="caution">
    <text evidence="2">The sequence shown here is derived from an EMBL/GenBank/DDBJ whole genome shotgun (WGS) entry which is preliminary data.</text>
</comment>
<evidence type="ECO:0000313" key="2">
    <source>
        <dbReference type="EMBL" id="EOA53869.1"/>
    </source>
</evidence>
<evidence type="ECO:0000313" key="3">
    <source>
        <dbReference type="Proteomes" id="UP000017831"/>
    </source>
</evidence>
<keyword evidence="3" id="KW-1185">Reference proteome</keyword>
<dbReference type="Proteomes" id="UP000017831">
    <property type="component" value="Unassembled WGS sequence"/>
</dbReference>
<dbReference type="HOGENOM" id="CLU_477909_0_0_10"/>
<feature type="chain" id="PRO_5004679206" description="Thioredoxin domain-containing protein" evidence="1">
    <location>
        <begin position="21"/>
        <end position="600"/>
    </location>
</feature>
<sequence length="600" mass="69840">MKIRQILALLFFMFCTTIFAQGRDYINEMEQNDLQIRQKPNTEGLLSDYLHSANIKEDTIFAILYSPAECFRCEAAIPAFYDKLKRNNPNNKLLLITAYGDSKTASWYNSKNNYKADYYIYDTKSVYSNIFSFNSEGMYGLYILKLVPKEGVFVTGGQYTVLGAEFVKQLVLCKKRIAPHMYELDKKDSYKEVADQIAVINVPMPKWKQTDIEVNTKDGVEISSIYDIPKIENGHLFFNDMLNNGIMLFNKENGLFKFKRLFQADEAEKKKFVSVPDKDFRNLVKQGQVFYIALSANMLDSSHIGISYSLPKILREKVGNEWNFSFYNAPAVLIRDINNYTSGKMISPDFDLEHSKYFYLHFVFDLFNNKLWTGSEKLTWPMDGFEKEDIVGQKDLDPFNGSFYKTFNPIIASFRINDGKCDGHYGKLERIQENSRTGYYYLNNVFAHEGKTFLYGNGYTGKLYVTDSLHLDKYKVYMVFDTDTVPMIAPDSTKFYTHEYGNLYSSYFTKCITTVKMDKRNIYCLLKHGMPRTDNFQKDRYSFVIVNRKNGKTKEYPLPSVAPTEYKCLGYGINAQEKHFNPFMFVKKEDGKYIIRMLEI</sequence>
<evidence type="ECO:0000256" key="1">
    <source>
        <dbReference type="SAM" id="SignalP"/>
    </source>
</evidence>
<organism evidence="2 3">
    <name type="scientific">Phocaeicola massiliensis B84634 = Timone 84634 = DSM 17679 = JCM 13223</name>
    <dbReference type="NCBI Taxonomy" id="1121098"/>
    <lineage>
        <taxon>Bacteria</taxon>
        <taxon>Pseudomonadati</taxon>
        <taxon>Bacteroidota</taxon>
        <taxon>Bacteroidia</taxon>
        <taxon>Bacteroidales</taxon>
        <taxon>Bacteroidaceae</taxon>
        <taxon>Phocaeicola</taxon>
    </lineage>
</organism>
<dbReference type="OrthoDB" id="1068802at2"/>